<reference evidence="3" key="1">
    <citation type="journal article" date="2011" name="Proc. Natl. Acad. Sci. U.S.A.">
        <title>Obligate biotrophy features unraveled by the genomic analysis of rust fungi.</title>
        <authorList>
            <person name="Duplessis S."/>
            <person name="Cuomo C.A."/>
            <person name="Lin Y.-C."/>
            <person name="Aerts A."/>
            <person name="Tisserant E."/>
            <person name="Veneault-Fourrey C."/>
            <person name="Joly D.L."/>
            <person name="Hacquard S."/>
            <person name="Amselem J."/>
            <person name="Cantarel B.L."/>
            <person name="Chiu R."/>
            <person name="Coutinho P.M."/>
            <person name="Feau N."/>
            <person name="Field M."/>
            <person name="Frey P."/>
            <person name="Gelhaye E."/>
            <person name="Goldberg J."/>
            <person name="Grabherr M.G."/>
            <person name="Kodira C.D."/>
            <person name="Kohler A."/>
            <person name="Kuees U."/>
            <person name="Lindquist E.A."/>
            <person name="Lucas S.M."/>
            <person name="Mago R."/>
            <person name="Mauceli E."/>
            <person name="Morin E."/>
            <person name="Murat C."/>
            <person name="Pangilinan J.L."/>
            <person name="Park R."/>
            <person name="Pearson M."/>
            <person name="Quesneville H."/>
            <person name="Rouhier N."/>
            <person name="Sakthikumar S."/>
            <person name="Salamov A.A."/>
            <person name="Schmutz J."/>
            <person name="Selles B."/>
            <person name="Shapiro H."/>
            <person name="Tanguay P."/>
            <person name="Tuskan G.A."/>
            <person name="Henrissat B."/>
            <person name="Van de Peer Y."/>
            <person name="Rouze P."/>
            <person name="Ellis J.G."/>
            <person name="Dodds P.N."/>
            <person name="Schein J.E."/>
            <person name="Zhong S."/>
            <person name="Hamelin R.C."/>
            <person name="Grigoriev I.V."/>
            <person name="Szabo L.J."/>
            <person name="Martin F."/>
        </authorList>
    </citation>
    <scope>NUCLEOTIDE SEQUENCE [LARGE SCALE GENOMIC DNA]</scope>
    <source>
        <strain evidence="3">98AG31 / pathotype 3-4-7</strain>
    </source>
</reference>
<evidence type="ECO:0000313" key="2">
    <source>
        <dbReference type="EMBL" id="EGG03267.1"/>
    </source>
</evidence>
<dbReference type="VEuPathDB" id="FungiDB:MELLADRAFT_109412"/>
<dbReference type="AlphaFoldDB" id="F4RWD9"/>
<organism evidence="3">
    <name type="scientific">Melampsora larici-populina (strain 98AG31 / pathotype 3-4-7)</name>
    <name type="common">Poplar leaf rust fungus</name>
    <dbReference type="NCBI Taxonomy" id="747676"/>
    <lineage>
        <taxon>Eukaryota</taxon>
        <taxon>Fungi</taxon>
        <taxon>Dikarya</taxon>
        <taxon>Basidiomycota</taxon>
        <taxon>Pucciniomycotina</taxon>
        <taxon>Pucciniomycetes</taxon>
        <taxon>Pucciniales</taxon>
        <taxon>Melampsoraceae</taxon>
        <taxon>Melampsora</taxon>
    </lineage>
</organism>
<sequence length="648" mass="75387">MNIWVLLPFAWTVVYTIETSVQKEEHIPGQLVNSHHVEVYPSRHHDELYEVTSHGIYHNPSSRGGSSVTLAYGFWMADRLPKEKRIQNPWVDLIKGKKSIAPSPGSLNTYRKISQQISEQGEDSKVYPLALLVLQLESHFIERKTGQDFTVCDKPSFKKYLKKCIATAQEVLQDVSLEPRERLWTLGILSWFKPHMKKTFRSELRAFHAGEKVTQGEAELFLLCGHLKALETEVKRMWVPGIASKDREIRDMIPLNFVDSQNLIEDIKILFEPIDTTVEQKPVAAYYKHSVVERELAYHMLTHLRISQYHEISIWKHLSRRFWSRANVQCQLKCFDSRQKNRPLIEENVERIKHISSLGLNDVKVKQAMAEYFEASHELGAKSLKMLLAYSHLDPDVKGMVERWIQSLRTCPLYLAQILKDIYPDLAPKLYDDYYPHEIFTFNTRLLPSARRVILEKMLVEGAIVPQKTFDKYKKVEWVYPPTVHSNLNKLLDELMEIFQSESMEQNIHNKELLFEYIAQIVAHGRGAEQHLLEIFRLKDFKNPAFEIQFVNDAVKNPSPISGIAPDEYLGVAVKVKNQLFYFRLDYADLVQRQKSKNRNRGFNFSATKSSCPSAKVDRGLSQMMLHMGIKQTCSWHQQCFYLDKPYS</sequence>
<dbReference type="GeneID" id="18923757"/>
<name>F4RWD9_MELLP</name>
<evidence type="ECO:0008006" key="4">
    <source>
        <dbReference type="Google" id="ProtNLM"/>
    </source>
</evidence>
<dbReference type="KEGG" id="mlr:MELLADRAFT_109412"/>
<accession>F4RWD9</accession>
<dbReference type="Proteomes" id="UP000001072">
    <property type="component" value="Unassembled WGS sequence"/>
</dbReference>
<feature type="signal peptide" evidence="1">
    <location>
        <begin position="1"/>
        <end position="16"/>
    </location>
</feature>
<evidence type="ECO:0000256" key="1">
    <source>
        <dbReference type="SAM" id="SignalP"/>
    </source>
</evidence>
<protein>
    <recommendedName>
        <fullName evidence="4">Secreted protein</fullName>
    </recommendedName>
</protein>
<feature type="chain" id="PRO_5003321097" description="Secreted protein" evidence="1">
    <location>
        <begin position="17"/>
        <end position="648"/>
    </location>
</feature>
<dbReference type="EMBL" id="GL883125">
    <property type="protein sequence ID" value="EGG03267.1"/>
    <property type="molecule type" value="Genomic_DNA"/>
</dbReference>
<proteinExistence type="predicted"/>
<gene>
    <name evidence="2" type="ORF">MELLADRAFT_109412</name>
</gene>
<keyword evidence="3" id="KW-1185">Reference proteome</keyword>
<dbReference type="OrthoDB" id="10479909at2759"/>
<keyword evidence="1" id="KW-0732">Signal</keyword>
<dbReference type="RefSeq" id="XP_007413402.1">
    <property type="nucleotide sequence ID" value="XM_007413340.1"/>
</dbReference>
<dbReference type="HOGENOM" id="CLU_422763_0_0_1"/>
<dbReference type="InParanoid" id="F4RWD9"/>
<evidence type="ECO:0000313" key="3">
    <source>
        <dbReference type="Proteomes" id="UP000001072"/>
    </source>
</evidence>